<feature type="non-terminal residue" evidence="11">
    <location>
        <position position="1"/>
    </location>
</feature>
<proteinExistence type="inferred from homology"/>
<keyword evidence="5 9" id="KW-0375">Hydrogen ion transport</keyword>
<dbReference type="GO" id="GO:0033179">
    <property type="term" value="C:proton-transporting V-type ATPase, V0 domain"/>
    <property type="evidence" value="ECO:0007669"/>
    <property type="project" value="InterPro"/>
</dbReference>
<keyword evidence="3 9" id="KW-0813">Transport</keyword>
<dbReference type="EMBL" id="QXFU01001576">
    <property type="protein sequence ID" value="KAE8999518.1"/>
    <property type="molecule type" value="Genomic_DNA"/>
</dbReference>
<evidence type="ECO:0000256" key="9">
    <source>
        <dbReference type="RuleBase" id="RU363060"/>
    </source>
</evidence>
<organism evidence="11 12">
    <name type="scientific">Phytophthora rubi</name>
    <dbReference type="NCBI Taxonomy" id="129364"/>
    <lineage>
        <taxon>Eukaryota</taxon>
        <taxon>Sar</taxon>
        <taxon>Stramenopiles</taxon>
        <taxon>Oomycota</taxon>
        <taxon>Peronosporomycetes</taxon>
        <taxon>Peronosporales</taxon>
        <taxon>Peronosporaceae</taxon>
        <taxon>Phytophthora</taxon>
    </lineage>
</organism>
<dbReference type="Gene3D" id="1.20.120.610">
    <property type="entry name" value="lithium bound rotor ring of v- atpase"/>
    <property type="match status" value="1"/>
</dbReference>
<name>A0A6A3K1U0_9STRA</name>
<reference evidence="11 12" key="1">
    <citation type="submission" date="2018-09" db="EMBL/GenBank/DDBJ databases">
        <title>Genomic investigation of the strawberry pathogen Phytophthora fragariae indicates pathogenicity is determined by transcriptional variation in three key races.</title>
        <authorList>
            <person name="Adams T.M."/>
            <person name="Armitage A.D."/>
            <person name="Sobczyk M.K."/>
            <person name="Bates H.J."/>
            <person name="Dunwell J.M."/>
            <person name="Nellist C.F."/>
            <person name="Harrison R.J."/>
        </authorList>
    </citation>
    <scope>NUCLEOTIDE SEQUENCE [LARGE SCALE GENOMIC DNA]</scope>
    <source>
        <strain evidence="11 12">SCRP324</strain>
    </source>
</reference>
<evidence type="ECO:0000259" key="10">
    <source>
        <dbReference type="Pfam" id="PF00137"/>
    </source>
</evidence>
<evidence type="ECO:0000256" key="2">
    <source>
        <dbReference type="ARBA" id="ARBA00007296"/>
    </source>
</evidence>
<dbReference type="GO" id="GO:0005774">
    <property type="term" value="C:vacuolar membrane"/>
    <property type="evidence" value="ECO:0007669"/>
    <property type="project" value="UniProtKB-SubCell"/>
</dbReference>
<comment type="subcellular location">
    <subcellularLocation>
        <location evidence="1">Membrane</location>
        <topology evidence="1">Multi-pass membrane protein</topology>
    </subcellularLocation>
    <subcellularLocation>
        <location evidence="9">Vacuole membrane</location>
        <topology evidence="9">Multi-pass membrane protein</topology>
    </subcellularLocation>
</comment>
<evidence type="ECO:0000256" key="5">
    <source>
        <dbReference type="ARBA" id="ARBA00022781"/>
    </source>
</evidence>
<gene>
    <name evidence="11" type="ORF">PR002_g18429</name>
</gene>
<dbReference type="InterPro" id="IPR002379">
    <property type="entry name" value="ATPase_proteolipid_c-like_dom"/>
</dbReference>
<evidence type="ECO:0000256" key="6">
    <source>
        <dbReference type="ARBA" id="ARBA00022989"/>
    </source>
</evidence>
<sequence length="336" mass="36887">LPVILDADLVTSGQGYRLRDAQDLEELRNLAGDRGKWRILLAGIADSLPADGDSTYADTTLCRRLAKLSLAQRFLPPTVAVTSNKRHHDLGAAYGAAKAGVGIASMGVMRPDLAMRNIIPVVMTGVLDIYELIAANVRSRRVVPRHFGQEDRVDPATTSYKLLPTGSVSNRPPSSPARSIFVRMQFWWLGVIAAVVLWDFVSGDSYRASVVLYDNSSCSPPASVVSFPNAYCSSPQADHYAPVCQDNDVSYSVTDCDWYYIGGYDYYGIIQQAFGDSVPYLIVEEYFQVDWGWGGCTTGWWSGDYGLGDVTAYRLDEDCHSNESGDLGDGYTRSVR</sequence>
<accession>A0A6A3K1U0</accession>
<dbReference type="PANTHER" id="PTHR10263">
    <property type="entry name" value="V-TYPE PROTON ATPASE PROTEOLIPID SUBUNIT"/>
    <property type="match status" value="1"/>
</dbReference>
<evidence type="ECO:0000256" key="4">
    <source>
        <dbReference type="ARBA" id="ARBA00022692"/>
    </source>
</evidence>
<keyword evidence="7 9" id="KW-0406">Ion transport</keyword>
<evidence type="ECO:0000313" key="11">
    <source>
        <dbReference type="EMBL" id="KAE8999518.1"/>
    </source>
</evidence>
<evidence type="ECO:0000256" key="3">
    <source>
        <dbReference type="ARBA" id="ARBA00022448"/>
    </source>
</evidence>
<evidence type="ECO:0000256" key="7">
    <source>
        <dbReference type="ARBA" id="ARBA00023065"/>
    </source>
</evidence>
<protein>
    <recommendedName>
        <fullName evidence="9">V-type proton ATPase proteolipid subunit</fullName>
    </recommendedName>
</protein>
<dbReference type="GO" id="GO:0046961">
    <property type="term" value="F:proton-transporting ATPase activity, rotational mechanism"/>
    <property type="evidence" value="ECO:0007669"/>
    <property type="project" value="InterPro"/>
</dbReference>
<evidence type="ECO:0000256" key="1">
    <source>
        <dbReference type="ARBA" id="ARBA00004141"/>
    </source>
</evidence>
<dbReference type="Proteomes" id="UP000435112">
    <property type="component" value="Unassembled WGS sequence"/>
</dbReference>
<comment type="caution">
    <text evidence="11">The sequence shown here is derived from an EMBL/GenBank/DDBJ whole genome shotgun (WGS) entry which is preliminary data.</text>
</comment>
<keyword evidence="9" id="KW-0926">Vacuole</keyword>
<evidence type="ECO:0000313" key="12">
    <source>
        <dbReference type="Proteomes" id="UP000435112"/>
    </source>
</evidence>
<keyword evidence="8" id="KW-0472">Membrane</keyword>
<dbReference type="InterPro" id="IPR000245">
    <property type="entry name" value="ATPase_proteolipid_csu"/>
</dbReference>
<dbReference type="NCBIfam" id="TIGR01100">
    <property type="entry name" value="V_ATP_synt_C"/>
    <property type="match status" value="1"/>
</dbReference>
<dbReference type="Pfam" id="PF00137">
    <property type="entry name" value="ATP-synt_C"/>
    <property type="match status" value="1"/>
</dbReference>
<evidence type="ECO:0000256" key="8">
    <source>
        <dbReference type="ARBA" id="ARBA00023136"/>
    </source>
</evidence>
<dbReference type="InterPro" id="IPR011555">
    <property type="entry name" value="ATPase_proteolipid_su_C_euk"/>
</dbReference>
<keyword evidence="4" id="KW-0812">Transmembrane</keyword>
<dbReference type="InterPro" id="IPR035921">
    <property type="entry name" value="F/V-ATP_Csub_sf"/>
</dbReference>
<feature type="domain" description="V-ATPase proteolipid subunit C-like" evidence="10">
    <location>
        <begin position="90"/>
        <end position="135"/>
    </location>
</feature>
<comment type="similarity">
    <text evidence="2 9">Belongs to the V-ATPase proteolipid subunit family.</text>
</comment>
<dbReference type="OrthoDB" id="127230at2759"/>
<dbReference type="AlphaFoldDB" id="A0A6A3K1U0"/>
<keyword evidence="6" id="KW-1133">Transmembrane helix</keyword>
<dbReference type="PRINTS" id="PR00122">
    <property type="entry name" value="VACATPASE"/>
</dbReference>